<dbReference type="GO" id="GO:0008061">
    <property type="term" value="F:chitin binding"/>
    <property type="evidence" value="ECO:0007669"/>
    <property type="project" value="UniProtKB-UniRule"/>
</dbReference>
<evidence type="ECO:0000259" key="12">
    <source>
        <dbReference type="PROSITE" id="PS50948"/>
    </source>
</evidence>
<reference evidence="13" key="1">
    <citation type="journal article" date="2020" name="Stud. Mycol.">
        <title>101 Dothideomycetes genomes: a test case for predicting lifestyles and emergence of pathogens.</title>
        <authorList>
            <person name="Haridas S."/>
            <person name="Albert R."/>
            <person name="Binder M."/>
            <person name="Bloem J."/>
            <person name="Labutti K."/>
            <person name="Salamov A."/>
            <person name="Andreopoulos B."/>
            <person name="Baker S."/>
            <person name="Barry K."/>
            <person name="Bills G."/>
            <person name="Bluhm B."/>
            <person name="Cannon C."/>
            <person name="Castanera R."/>
            <person name="Culley D."/>
            <person name="Daum C."/>
            <person name="Ezra D."/>
            <person name="Gonzalez J."/>
            <person name="Henrissat B."/>
            <person name="Kuo A."/>
            <person name="Liang C."/>
            <person name="Lipzen A."/>
            <person name="Lutzoni F."/>
            <person name="Magnuson J."/>
            <person name="Mondo S."/>
            <person name="Nolan M."/>
            <person name="Ohm R."/>
            <person name="Pangilinan J."/>
            <person name="Park H.-J."/>
            <person name="Ramirez L."/>
            <person name="Alfaro M."/>
            <person name="Sun H."/>
            <person name="Tritt A."/>
            <person name="Yoshinaga Y."/>
            <person name="Zwiers L.-H."/>
            <person name="Turgeon B."/>
            <person name="Goodwin S."/>
            <person name="Spatafora J."/>
            <person name="Crous P."/>
            <person name="Grigoriev I."/>
        </authorList>
    </citation>
    <scope>NUCLEOTIDE SEQUENCE</scope>
    <source>
        <strain evidence="13">CBS 119925</strain>
    </source>
</reference>
<feature type="chain" id="PRO_5025515025" evidence="10">
    <location>
        <begin position="19"/>
        <end position="797"/>
    </location>
</feature>
<keyword evidence="14" id="KW-1185">Reference proteome</keyword>
<dbReference type="OrthoDB" id="1193027at2759"/>
<feature type="region of interest" description="Disordered" evidence="9">
    <location>
        <begin position="135"/>
        <end position="163"/>
    </location>
</feature>
<keyword evidence="8" id="KW-1015">Disulfide bond</keyword>
<feature type="region of interest" description="Disordered" evidence="9">
    <location>
        <begin position="408"/>
        <end position="460"/>
    </location>
</feature>
<evidence type="ECO:0000256" key="4">
    <source>
        <dbReference type="ARBA" id="ARBA00022729"/>
    </source>
</evidence>
<dbReference type="SUPFAM" id="SSF57016">
    <property type="entry name" value="Plant lectins/antimicrobial peptides"/>
    <property type="match status" value="3"/>
</dbReference>
<feature type="domain" description="Chitin-binding type-1" evidence="11">
    <location>
        <begin position="159"/>
        <end position="205"/>
    </location>
</feature>
<comment type="cofactor">
    <cofactor evidence="1">
        <name>Co(2+)</name>
        <dbReference type="ChEBI" id="CHEBI:48828"/>
    </cofactor>
</comment>
<feature type="domain" description="Apple" evidence="12">
    <location>
        <begin position="325"/>
        <end position="404"/>
    </location>
</feature>
<dbReference type="CDD" id="cd11618">
    <property type="entry name" value="ChtBD1_1"/>
    <property type="match status" value="3"/>
</dbReference>
<feature type="region of interest" description="Disordered" evidence="9">
    <location>
        <begin position="574"/>
        <end position="615"/>
    </location>
</feature>
<evidence type="ECO:0000256" key="6">
    <source>
        <dbReference type="ARBA" id="ARBA00023277"/>
    </source>
</evidence>
<dbReference type="Gene3D" id="3.30.60.10">
    <property type="entry name" value="Endochitinase-like"/>
    <property type="match status" value="3"/>
</dbReference>
<evidence type="ECO:0000256" key="3">
    <source>
        <dbReference type="ARBA" id="ARBA00022723"/>
    </source>
</evidence>
<evidence type="ECO:0000256" key="5">
    <source>
        <dbReference type="ARBA" id="ARBA00022801"/>
    </source>
</evidence>
<feature type="domain" description="Chitin-binding type-1" evidence="11">
    <location>
        <begin position="24"/>
        <end position="70"/>
    </location>
</feature>
<keyword evidence="5" id="KW-0378">Hydrolase</keyword>
<organism evidence="13 14">
    <name type="scientific">Sporormia fimetaria CBS 119925</name>
    <dbReference type="NCBI Taxonomy" id="1340428"/>
    <lineage>
        <taxon>Eukaryota</taxon>
        <taxon>Fungi</taxon>
        <taxon>Dikarya</taxon>
        <taxon>Ascomycota</taxon>
        <taxon>Pezizomycotina</taxon>
        <taxon>Dothideomycetes</taxon>
        <taxon>Pleosporomycetidae</taxon>
        <taxon>Pleosporales</taxon>
        <taxon>Sporormiaceae</taxon>
        <taxon>Sporormia</taxon>
    </lineage>
</organism>
<keyword evidence="3" id="KW-0479">Metal-binding</keyword>
<feature type="signal peptide" evidence="10">
    <location>
        <begin position="1"/>
        <end position="18"/>
    </location>
</feature>
<evidence type="ECO:0000313" key="14">
    <source>
        <dbReference type="Proteomes" id="UP000799440"/>
    </source>
</evidence>
<dbReference type="InterPro" id="IPR003609">
    <property type="entry name" value="Pan_app"/>
</dbReference>
<feature type="disulfide bond" evidence="8">
    <location>
        <begin position="178"/>
        <end position="192"/>
    </location>
</feature>
<evidence type="ECO:0000256" key="2">
    <source>
        <dbReference type="ARBA" id="ARBA00022669"/>
    </source>
</evidence>
<evidence type="ECO:0000259" key="11">
    <source>
        <dbReference type="PROSITE" id="PS50941"/>
    </source>
</evidence>
<feature type="compositionally biased region" description="Low complexity" evidence="9">
    <location>
        <begin position="575"/>
        <end position="615"/>
    </location>
</feature>
<accession>A0A6A6VNI8</accession>
<protein>
    <submittedName>
        <fullName evidence="13">Carbohydrate-binding module family 18 protein</fullName>
    </submittedName>
</protein>
<evidence type="ECO:0000256" key="9">
    <source>
        <dbReference type="SAM" id="MobiDB-lite"/>
    </source>
</evidence>
<keyword evidence="7" id="KW-0170">Cobalt</keyword>
<dbReference type="Gene3D" id="2.60.120.260">
    <property type="entry name" value="Galactose-binding domain-like"/>
    <property type="match status" value="1"/>
</dbReference>
<feature type="disulfide bond" evidence="8">
    <location>
        <begin position="106"/>
        <end position="120"/>
    </location>
</feature>
<dbReference type="AlphaFoldDB" id="A0A6A6VNI8"/>
<name>A0A6A6VNI8_9PLEO</name>
<feature type="region of interest" description="Disordered" evidence="9">
    <location>
        <begin position="207"/>
        <end position="294"/>
    </location>
</feature>
<dbReference type="SMART" id="SM00270">
    <property type="entry name" value="ChtBD1"/>
    <property type="match status" value="3"/>
</dbReference>
<evidence type="ECO:0000313" key="13">
    <source>
        <dbReference type="EMBL" id="KAF2751120.1"/>
    </source>
</evidence>
<keyword evidence="4 10" id="KW-0732">Signal</keyword>
<dbReference type="Pfam" id="PF00187">
    <property type="entry name" value="Chitin_bind_1"/>
    <property type="match status" value="1"/>
</dbReference>
<evidence type="ECO:0000256" key="8">
    <source>
        <dbReference type="PROSITE-ProRule" id="PRU00261"/>
    </source>
</evidence>
<feature type="compositionally biased region" description="Low complexity" evidence="9">
    <location>
        <begin position="408"/>
        <end position="458"/>
    </location>
</feature>
<feature type="disulfide bond" evidence="8">
    <location>
        <begin position="92"/>
        <end position="107"/>
    </location>
</feature>
<keyword evidence="6" id="KW-0119">Carbohydrate metabolism</keyword>
<dbReference type="PROSITE" id="PS50941">
    <property type="entry name" value="CHIT_BIND_I_2"/>
    <property type="match status" value="3"/>
</dbReference>
<keyword evidence="2 8" id="KW-0147">Chitin-binding</keyword>
<dbReference type="InterPro" id="IPR036861">
    <property type="entry name" value="Endochitinase-like_sf"/>
</dbReference>
<dbReference type="Proteomes" id="UP000799440">
    <property type="component" value="Unassembled WGS sequence"/>
</dbReference>
<gene>
    <name evidence="13" type="ORF">M011DRAFT_102104</name>
</gene>
<dbReference type="InterPro" id="IPR001002">
    <property type="entry name" value="Chitin-bd_1"/>
</dbReference>
<evidence type="ECO:0000256" key="10">
    <source>
        <dbReference type="SAM" id="SignalP"/>
    </source>
</evidence>
<sequence length="797" mass="80228">MKFTSVCLLIGTASVVLGGAVSKDGSCGGRKGQTCRDSQFGNCCSQYGYCGRSPAYCGTGCQSAFGSCSGGAAPTPTNNPTNPLKVSKNGSCGNGVTCLGSVFGNCCSQYGYCGSSKDYCGTGCQTAFGTCTSSPPPTSSPSQSPPSPSPNPDQKVSKDGKCGGSRKVTCLGSVFGDCCSQYNYCGSSNAYCGKGCQSPFGKCNGQPPSSSSSSSSSSELTSSTSSSSSESSAITTPTESSTTTEEASPTPTPESSTTTEEASPTPTPESSTTTTESSTSFSSTGASSTTSVPAPQCTSLPSGGTCGIFEGGVLASSCPGSSGLCKDGYWARCSQAPAVGAGTLLAQLGFRVAGGAGCEAACNANPSCKGFVFSPTSPVGQLCDLYSRIDGTSASFVSTFIKICDGAVEPSPSSTTSSEVATSTESSSSEAVTPAPTTTESTSSSSTEASSTTSIPAPECTYLPTLPDGGTCTTDADVSTGGCPGSDGLCQNGYWARCSKAPAPGAGTLLQQLGSRVVGFSGCKAACDAADACVGFVFSATSPVGQLCDLYSRIQGPAFSLSFVSTFVKVCGAVEPSPSSSSTTEIPTTSSSSEPTEAATTTSESSSSTSPPAAPTCASNLVANGGFDAGGLSPWRFDIVGGSASLSIPTGNNRIATPESGSRFLSIVTANSPTVTLTQQTTLRAGMQVRCKIAYNYPGDGDALLEPVQVTMFVDGQFCNQAQSFQTFGTNGWEKVAPANTVTIQNDNAIVKVSLYLDNFFGYQLFAALDSVEVVMEDESETPTCTEVAPPPPQFSD</sequence>
<dbReference type="PANTHER" id="PTHR46471:SF2">
    <property type="entry name" value="CHITIN DEACETYLASE-RELATED"/>
    <property type="match status" value="1"/>
</dbReference>
<feature type="compositionally biased region" description="Pro residues" evidence="9">
    <location>
        <begin position="135"/>
        <end position="151"/>
    </location>
</feature>
<dbReference type="GO" id="GO:0016787">
    <property type="term" value="F:hydrolase activity"/>
    <property type="evidence" value="ECO:0007669"/>
    <property type="project" value="UniProtKB-KW"/>
</dbReference>
<dbReference type="GO" id="GO:0046872">
    <property type="term" value="F:metal ion binding"/>
    <property type="evidence" value="ECO:0007669"/>
    <property type="project" value="UniProtKB-KW"/>
</dbReference>
<evidence type="ECO:0000256" key="1">
    <source>
        <dbReference type="ARBA" id="ARBA00001941"/>
    </source>
</evidence>
<evidence type="ECO:0000256" key="7">
    <source>
        <dbReference type="ARBA" id="ARBA00023285"/>
    </source>
</evidence>
<proteinExistence type="predicted"/>
<feature type="compositionally biased region" description="Low complexity" evidence="9">
    <location>
        <begin position="207"/>
        <end position="291"/>
    </location>
</feature>
<feature type="domain" description="Chitin-binding type-1" evidence="11">
    <location>
        <begin position="89"/>
        <end position="133"/>
    </location>
</feature>
<dbReference type="PROSITE" id="PS50948">
    <property type="entry name" value="PAN"/>
    <property type="match status" value="1"/>
</dbReference>
<dbReference type="EMBL" id="MU006562">
    <property type="protein sequence ID" value="KAF2751120.1"/>
    <property type="molecule type" value="Genomic_DNA"/>
</dbReference>
<dbReference type="PANTHER" id="PTHR46471">
    <property type="entry name" value="CHITIN DEACETYLASE"/>
    <property type="match status" value="1"/>
</dbReference>
<comment type="caution">
    <text evidence="8">Lacks conserved residue(s) required for the propagation of feature annotation.</text>
</comment>
<feature type="disulfide bond" evidence="8">
    <location>
        <begin position="43"/>
        <end position="57"/>
    </location>
</feature>